<keyword evidence="3" id="KW-1185">Reference proteome</keyword>
<feature type="compositionally biased region" description="Basic residues" evidence="1">
    <location>
        <begin position="152"/>
        <end position="161"/>
    </location>
</feature>
<reference evidence="2 3" key="1">
    <citation type="submission" date="2019-04" db="EMBL/GenBank/DDBJ databases">
        <title>Comparative genomics and transcriptomics to analyze fruiting body development in filamentous ascomycetes.</title>
        <authorList>
            <consortium name="DOE Joint Genome Institute"/>
            <person name="Lutkenhaus R."/>
            <person name="Traeger S."/>
            <person name="Breuer J."/>
            <person name="Kuo A."/>
            <person name="Lipzen A."/>
            <person name="Pangilinan J."/>
            <person name="Dilworth D."/>
            <person name="Sandor L."/>
            <person name="Poggeler S."/>
            <person name="Barry K."/>
            <person name="Grigoriev I.V."/>
            <person name="Nowrousian M."/>
        </authorList>
    </citation>
    <scope>NUCLEOTIDE SEQUENCE [LARGE SCALE GENOMIC DNA]</scope>
    <source>
        <strain evidence="2 3">CBS 389.68</strain>
    </source>
</reference>
<evidence type="ECO:0008006" key="4">
    <source>
        <dbReference type="Google" id="ProtNLM"/>
    </source>
</evidence>
<feature type="compositionally biased region" description="Acidic residues" evidence="1">
    <location>
        <begin position="220"/>
        <end position="234"/>
    </location>
</feature>
<feature type="compositionally biased region" description="Basic and acidic residues" evidence="1">
    <location>
        <begin position="162"/>
        <end position="172"/>
    </location>
</feature>
<dbReference type="PANTHER" id="PTHR15410">
    <property type="entry name" value="HIRA-INTERACTING PROTEIN 3"/>
    <property type="match status" value="1"/>
</dbReference>
<organism evidence="2 3">
    <name type="scientific">Ascodesmis nigricans</name>
    <dbReference type="NCBI Taxonomy" id="341454"/>
    <lineage>
        <taxon>Eukaryota</taxon>
        <taxon>Fungi</taxon>
        <taxon>Dikarya</taxon>
        <taxon>Ascomycota</taxon>
        <taxon>Pezizomycotina</taxon>
        <taxon>Pezizomycetes</taxon>
        <taxon>Pezizales</taxon>
        <taxon>Ascodesmidaceae</taxon>
        <taxon>Ascodesmis</taxon>
    </lineage>
</organism>
<sequence length="416" mass="46530">MSRDEDADARIAAAIRVTIAREFKANPELITIKYIRTLAEKELGLEPEFFKTDPYWKSESKTLIQQEVQILENNAHTPSPPKKRVRTEKKPAARKAEDENAEGDEDPEPAKRGRKPKASKPTVKESPVKSSKMHDALPSGTDAENESEDKAPKKRKRPAPRKKVESPVKKEYDGDDSSILSDRDSDFETKLPQPSPKKSKVTPSASVEVRPSTPPPQTTGDDDFGDDPLSELEDNTPPRKRGPRKSKSKSKTPTSPSSKPVTKRAKKASEKVSDLNPSESKIKALQGQLVKCGVRRIWSKELAQYDTAAAKIRHLQNLLKEIGLEGQFSLSKAKKIKEERELRAEVEEIQQGAEEFSTRGTRATRKVDRRRQAVMDSEDEGDEDDEDEDEDGKPKRKLARGLAELDFLGDQSSDSD</sequence>
<feature type="compositionally biased region" description="Low complexity" evidence="1">
    <location>
        <begin position="251"/>
        <end position="260"/>
    </location>
</feature>
<dbReference type="OrthoDB" id="552755at2759"/>
<dbReference type="AlphaFoldDB" id="A0A4S2MX13"/>
<feature type="compositionally biased region" description="Basic and acidic residues" evidence="1">
    <location>
        <begin position="88"/>
        <end position="98"/>
    </location>
</feature>
<evidence type="ECO:0000313" key="2">
    <source>
        <dbReference type="EMBL" id="TGZ81222.1"/>
    </source>
</evidence>
<feature type="compositionally biased region" description="Polar residues" evidence="1">
    <location>
        <begin position="68"/>
        <end position="77"/>
    </location>
</feature>
<dbReference type="Proteomes" id="UP000298138">
    <property type="component" value="Unassembled WGS sequence"/>
</dbReference>
<feature type="compositionally biased region" description="Basic and acidic residues" evidence="1">
    <location>
        <begin position="122"/>
        <end position="135"/>
    </location>
</feature>
<name>A0A4S2MX13_9PEZI</name>
<feature type="compositionally biased region" description="Basic residues" evidence="1">
    <location>
        <begin position="238"/>
        <end position="250"/>
    </location>
</feature>
<evidence type="ECO:0000256" key="1">
    <source>
        <dbReference type="SAM" id="MobiDB-lite"/>
    </source>
</evidence>
<dbReference type="PANTHER" id="PTHR15410:SF2">
    <property type="entry name" value="HIRA-INTERACTING PROTEIN 3"/>
    <property type="match status" value="1"/>
</dbReference>
<gene>
    <name evidence="2" type="ORF">EX30DRAFT_395725</name>
</gene>
<dbReference type="STRING" id="341454.A0A4S2MX13"/>
<dbReference type="InterPro" id="IPR037647">
    <property type="entry name" value="HIRIP3"/>
</dbReference>
<feature type="compositionally biased region" description="Acidic residues" evidence="1">
    <location>
        <begin position="376"/>
        <end position="391"/>
    </location>
</feature>
<dbReference type="EMBL" id="ML220120">
    <property type="protein sequence ID" value="TGZ81222.1"/>
    <property type="molecule type" value="Genomic_DNA"/>
</dbReference>
<protein>
    <recommendedName>
        <fullName evidence="4">Transcriptional regulator</fullName>
    </recommendedName>
</protein>
<dbReference type="InParanoid" id="A0A4S2MX13"/>
<feature type="region of interest" description="Disordered" evidence="1">
    <location>
        <begin position="347"/>
        <end position="416"/>
    </location>
</feature>
<dbReference type="GO" id="GO:0005634">
    <property type="term" value="C:nucleus"/>
    <property type="evidence" value="ECO:0007669"/>
    <property type="project" value="TreeGrafter"/>
</dbReference>
<feature type="region of interest" description="Disordered" evidence="1">
    <location>
        <begin position="68"/>
        <end position="281"/>
    </location>
</feature>
<accession>A0A4S2MX13</accession>
<evidence type="ECO:0000313" key="3">
    <source>
        <dbReference type="Proteomes" id="UP000298138"/>
    </source>
</evidence>
<proteinExistence type="predicted"/>